<feature type="domain" description="ABC transmembrane type-1" evidence="10">
    <location>
        <begin position="27"/>
        <end position="302"/>
    </location>
</feature>
<evidence type="ECO:0000313" key="12">
    <source>
        <dbReference type="Proteomes" id="UP001499895"/>
    </source>
</evidence>
<feature type="region of interest" description="Disordered" evidence="7">
    <location>
        <begin position="564"/>
        <end position="585"/>
    </location>
</feature>
<evidence type="ECO:0000313" key="11">
    <source>
        <dbReference type="EMBL" id="GAA0493714.1"/>
    </source>
</evidence>
<feature type="transmembrane region" description="Helical" evidence="8">
    <location>
        <begin position="244"/>
        <end position="268"/>
    </location>
</feature>
<proteinExistence type="predicted"/>
<reference evidence="12" key="1">
    <citation type="journal article" date="2019" name="Int. J. Syst. Evol. Microbiol.">
        <title>The Global Catalogue of Microorganisms (GCM) 10K type strain sequencing project: providing services to taxonomists for standard genome sequencing and annotation.</title>
        <authorList>
            <consortium name="The Broad Institute Genomics Platform"/>
            <consortium name="The Broad Institute Genome Sequencing Center for Infectious Disease"/>
            <person name="Wu L."/>
            <person name="Ma J."/>
        </authorList>
    </citation>
    <scope>NUCLEOTIDE SEQUENCE [LARGE SCALE GENOMIC DNA]</scope>
    <source>
        <strain evidence="12">JCM 10649</strain>
    </source>
</reference>
<dbReference type="InterPro" id="IPR039421">
    <property type="entry name" value="Type_1_exporter"/>
</dbReference>
<dbReference type="Pfam" id="PF00664">
    <property type="entry name" value="ABC_membrane"/>
    <property type="match status" value="1"/>
</dbReference>
<sequence>MATTPHPPDADRLLLATARRTAGRTTAICLLSTAAAGCAVALPAVLGHTLDRILDRAGGLYAWTVLCAVLIGAEVLFDALVAYATGTAGARGTAWLRRRGTAHLLAAGPRHGLTSGDVVTRLSGNAAEAGTAPATAATSLAALLTPLGGLTALAFLDLWLAAVFLAGAPALFLLLRAFARSSSDSVAAYQRVQGEIAGRLVEALGGARTVAAAGTAGRERDRILALLPELSAQGRRMWQVYGRAVVQGGILVPLLQTAVLAAGGIRLAAGGLSVGELLAATRYAALAAGVGSVVGQLNALVRARAAAGRTAGLLALPAALHGTRPLPPGGPGQLELRGVSVTRGGAEVLRDVDLVVPGGTTTAVVGRSGAGKSVLAAVAGRLADPGRGQVLLDGVPLTEAEPAQLRREIGYAFERPALFGDTVGEALAFGPYAPGAPAVEAAARAAGADPFIRLLPAGYATRLADAPLSGGELQRLGLARAFAHAGRLLILDDATSSLDSVTEAQVGRALAHEVSPGTRLLIAHRVSSAARADHVAWLENGRIRAVGRHEDLWELPDYRAVFAPEDDDLPPGASTAAHPDREARR</sequence>
<dbReference type="InterPro" id="IPR003439">
    <property type="entry name" value="ABC_transporter-like_ATP-bd"/>
</dbReference>
<feature type="transmembrane region" description="Helical" evidence="8">
    <location>
        <begin position="152"/>
        <end position="175"/>
    </location>
</feature>
<dbReference type="Gene3D" id="1.20.1560.10">
    <property type="entry name" value="ABC transporter type 1, transmembrane domain"/>
    <property type="match status" value="1"/>
</dbReference>
<dbReference type="Pfam" id="PF00005">
    <property type="entry name" value="ABC_tran"/>
    <property type="match status" value="1"/>
</dbReference>
<keyword evidence="5 8" id="KW-1133">Transmembrane helix</keyword>
<evidence type="ECO:0000256" key="8">
    <source>
        <dbReference type="SAM" id="Phobius"/>
    </source>
</evidence>
<dbReference type="SUPFAM" id="SSF90123">
    <property type="entry name" value="ABC transporter transmembrane region"/>
    <property type="match status" value="1"/>
</dbReference>
<protein>
    <submittedName>
        <fullName evidence="11">ABC transporter ATP-binding protein</fullName>
    </submittedName>
</protein>
<keyword evidence="3" id="KW-0547">Nucleotide-binding</keyword>
<evidence type="ECO:0000256" key="6">
    <source>
        <dbReference type="ARBA" id="ARBA00023136"/>
    </source>
</evidence>
<comment type="subcellular location">
    <subcellularLocation>
        <location evidence="1">Cell membrane</location>
        <topology evidence="1">Multi-pass membrane protein</topology>
    </subcellularLocation>
</comment>
<feature type="transmembrane region" description="Helical" evidence="8">
    <location>
        <begin position="280"/>
        <end position="301"/>
    </location>
</feature>
<evidence type="ECO:0000259" key="10">
    <source>
        <dbReference type="PROSITE" id="PS50929"/>
    </source>
</evidence>
<evidence type="ECO:0000259" key="9">
    <source>
        <dbReference type="PROSITE" id="PS50893"/>
    </source>
</evidence>
<dbReference type="Proteomes" id="UP001499895">
    <property type="component" value="Unassembled WGS sequence"/>
</dbReference>
<keyword evidence="2 8" id="KW-0812">Transmembrane</keyword>
<gene>
    <name evidence="11" type="ORF">GCM10009544_62550</name>
</gene>
<dbReference type="InterPro" id="IPR017871">
    <property type="entry name" value="ABC_transporter-like_CS"/>
</dbReference>
<dbReference type="PROSITE" id="PS00211">
    <property type="entry name" value="ABC_TRANSPORTER_1"/>
    <property type="match status" value="1"/>
</dbReference>
<evidence type="ECO:0000256" key="5">
    <source>
        <dbReference type="ARBA" id="ARBA00022989"/>
    </source>
</evidence>
<feature type="transmembrane region" description="Helical" evidence="8">
    <location>
        <begin position="25"/>
        <end position="46"/>
    </location>
</feature>
<dbReference type="CDD" id="cd03228">
    <property type="entry name" value="ABCC_MRP_Like"/>
    <property type="match status" value="1"/>
</dbReference>
<accession>A0ABP3L7P6</accession>
<dbReference type="PANTHER" id="PTHR43394">
    <property type="entry name" value="ATP-DEPENDENT PERMEASE MDL1, MITOCHONDRIAL"/>
    <property type="match status" value="1"/>
</dbReference>
<evidence type="ECO:0000256" key="2">
    <source>
        <dbReference type="ARBA" id="ARBA00022692"/>
    </source>
</evidence>
<dbReference type="SUPFAM" id="SSF52540">
    <property type="entry name" value="P-loop containing nucleoside triphosphate hydrolases"/>
    <property type="match status" value="1"/>
</dbReference>
<name>A0ABP3L7P6_9ACTN</name>
<evidence type="ECO:0000256" key="4">
    <source>
        <dbReference type="ARBA" id="ARBA00022840"/>
    </source>
</evidence>
<dbReference type="PROSITE" id="PS50893">
    <property type="entry name" value="ABC_TRANSPORTER_2"/>
    <property type="match status" value="1"/>
</dbReference>
<keyword evidence="6 8" id="KW-0472">Membrane</keyword>
<feature type="transmembrane region" description="Helical" evidence="8">
    <location>
        <begin position="58"/>
        <end position="77"/>
    </location>
</feature>
<dbReference type="PANTHER" id="PTHR43394:SF1">
    <property type="entry name" value="ATP-BINDING CASSETTE SUB-FAMILY B MEMBER 10, MITOCHONDRIAL"/>
    <property type="match status" value="1"/>
</dbReference>
<organism evidence="11 12">
    <name type="scientific">Streptomyces stramineus</name>
    <dbReference type="NCBI Taxonomy" id="173861"/>
    <lineage>
        <taxon>Bacteria</taxon>
        <taxon>Bacillati</taxon>
        <taxon>Actinomycetota</taxon>
        <taxon>Actinomycetes</taxon>
        <taxon>Kitasatosporales</taxon>
        <taxon>Streptomycetaceae</taxon>
        <taxon>Streptomyces</taxon>
    </lineage>
</organism>
<dbReference type="PROSITE" id="PS50929">
    <property type="entry name" value="ABC_TM1F"/>
    <property type="match status" value="1"/>
</dbReference>
<comment type="caution">
    <text evidence="11">The sequence shown here is derived from an EMBL/GenBank/DDBJ whole genome shotgun (WGS) entry which is preliminary data.</text>
</comment>
<keyword evidence="12" id="KW-1185">Reference proteome</keyword>
<dbReference type="InterPro" id="IPR011527">
    <property type="entry name" value="ABC1_TM_dom"/>
</dbReference>
<dbReference type="InterPro" id="IPR036640">
    <property type="entry name" value="ABC1_TM_sf"/>
</dbReference>
<dbReference type="GO" id="GO:0005524">
    <property type="term" value="F:ATP binding"/>
    <property type="evidence" value="ECO:0007669"/>
    <property type="project" value="UniProtKB-KW"/>
</dbReference>
<dbReference type="RefSeq" id="WP_344097374.1">
    <property type="nucleotide sequence ID" value="NZ_BAAAHB010000137.1"/>
</dbReference>
<keyword evidence="4 11" id="KW-0067">ATP-binding</keyword>
<dbReference type="InterPro" id="IPR027417">
    <property type="entry name" value="P-loop_NTPase"/>
</dbReference>
<dbReference type="SMART" id="SM00382">
    <property type="entry name" value="AAA"/>
    <property type="match status" value="1"/>
</dbReference>
<dbReference type="InterPro" id="IPR003593">
    <property type="entry name" value="AAA+_ATPase"/>
</dbReference>
<feature type="domain" description="ABC transporter" evidence="9">
    <location>
        <begin position="334"/>
        <end position="565"/>
    </location>
</feature>
<evidence type="ECO:0000256" key="7">
    <source>
        <dbReference type="SAM" id="MobiDB-lite"/>
    </source>
</evidence>
<evidence type="ECO:0000256" key="1">
    <source>
        <dbReference type="ARBA" id="ARBA00004651"/>
    </source>
</evidence>
<evidence type="ECO:0000256" key="3">
    <source>
        <dbReference type="ARBA" id="ARBA00022741"/>
    </source>
</evidence>
<dbReference type="Gene3D" id="3.40.50.300">
    <property type="entry name" value="P-loop containing nucleotide triphosphate hydrolases"/>
    <property type="match status" value="1"/>
</dbReference>
<dbReference type="EMBL" id="BAAAHB010000137">
    <property type="protein sequence ID" value="GAA0493714.1"/>
    <property type="molecule type" value="Genomic_DNA"/>
</dbReference>